<dbReference type="Proteomes" id="UP000196329">
    <property type="component" value="Unassembled WGS sequence"/>
</dbReference>
<sequence length="103" mass="12366">MKDRSTGYMPRNYTSDRRERHSLLAVQLEASADRICDLQDRLMAGTSALKPIEYDRLLDDYRAELVRYDRIDRELVELEAPTKTKEYIEGRRIYQQYKNKINY</sequence>
<protein>
    <submittedName>
        <fullName evidence="1">Uncharacterized protein</fullName>
    </submittedName>
</protein>
<evidence type="ECO:0000313" key="3">
    <source>
        <dbReference type="Proteomes" id="UP000196329"/>
    </source>
</evidence>
<reference evidence="2 4" key="3">
    <citation type="submission" date="2018-08" db="EMBL/GenBank/DDBJ databases">
        <title>A genome reference for cultivated species of the human gut microbiota.</title>
        <authorList>
            <person name="Zou Y."/>
            <person name="Xue W."/>
            <person name="Luo G."/>
        </authorList>
    </citation>
    <scope>NUCLEOTIDE SEQUENCE [LARGE SCALE GENOMIC DNA]</scope>
    <source>
        <strain evidence="2 4">TF08-13</strain>
    </source>
</reference>
<name>A0A1Y3UUU0_BACUN</name>
<comment type="caution">
    <text evidence="1">The sequence shown here is derived from an EMBL/GenBank/DDBJ whole genome shotgun (WGS) entry which is preliminary data.</text>
</comment>
<evidence type="ECO:0000313" key="1">
    <source>
        <dbReference type="EMBL" id="OUN52504.1"/>
    </source>
</evidence>
<dbReference type="EMBL" id="QSRK01000009">
    <property type="protein sequence ID" value="RGL14726.1"/>
    <property type="molecule type" value="Genomic_DNA"/>
</dbReference>
<dbReference type="Proteomes" id="UP000260795">
    <property type="component" value="Unassembled WGS sequence"/>
</dbReference>
<proteinExistence type="predicted"/>
<reference evidence="3" key="1">
    <citation type="submission" date="2017-04" db="EMBL/GenBank/DDBJ databases">
        <title>Function of individual gut microbiota members based on whole genome sequencing of pure cultures obtained from chicken caecum.</title>
        <authorList>
            <person name="Medvecky M."/>
            <person name="Cejkova D."/>
            <person name="Polansky O."/>
            <person name="Karasova D."/>
            <person name="Kubasova T."/>
            <person name="Cizek A."/>
            <person name="Rychlik I."/>
        </authorList>
    </citation>
    <scope>NUCLEOTIDE SEQUENCE [LARGE SCALE GENOMIC DNA]</scope>
    <source>
        <strain evidence="3">An67</strain>
    </source>
</reference>
<dbReference type="AlphaFoldDB" id="A0A1Y3UUU0"/>
<accession>A0A1Y3UUU0</accession>
<evidence type="ECO:0000313" key="2">
    <source>
        <dbReference type="EMBL" id="RGL14726.1"/>
    </source>
</evidence>
<organism evidence="1 3">
    <name type="scientific">Bacteroides uniformis</name>
    <dbReference type="NCBI Taxonomy" id="820"/>
    <lineage>
        <taxon>Bacteria</taxon>
        <taxon>Pseudomonadati</taxon>
        <taxon>Bacteroidota</taxon>
        <taxon>Bacteroidia</taxon>
        <taxon>Bacteroidales</taxon>
        <taxon>Bacteroidaceae</taxon>
        <taxon>Bacteroides</taxon>
    </lineage>
</organism>
<evidence type="ECO:0000313" key="4">
    <source>
        <dbReference type="Proteomes" id="UP000260795"/>
    </source>
</evidence>
<gene>
    <name evidence="1" type="ORF">B5G17_17375</name>
    <name evidence="2" type="ORF">DXC80_07670</name>
</gene>
<dbReference type="EMBL" id="NFHS01000011">
    <property type="protein sequence ID" value="OUN52504.1"/>
    <property type="molecule type" value="Genomic_DNA"/>
</dbReference>
<reference evidence="1" key="2">
    <citation type="journal article" date="2018" name="BMC Genomics">
        <title>Whole genome sequencing and function prediction of 133 gut anaerobes isolated from chicken caecum in pure cultures.</title>
        <authorList>
            <person name="Medvecky M."/>
            <person name="Cejkova D."/>
            <person name="Polansky O."/>
            <person name="Karasova D."/>
            <person name="Kubasova T."/>
            <person name="Cizek A."/>
            <person name="Rychlik I."/>
        </authorList>
    </citation>
    <scope>NUCLEOTIDE SEQUENCE</scope>
    <source>
        <strain evidence="1">An67</strain>
    </source>
</reference>
<dbReference type="RefSeq" id="WP_087333306.1">
    <property type="nucleotide sequence ID" value="NZ_JADNCX010000001.1"/>
</dbReference>